<reference evidence="3" key="1">
    <citation type="journal article" date="2019" name="Int. J. Syst. Evol. Microbiol.">
        <title>The Global Catalogue of Microorganisms (GCM) 10K type strain sequencing project: providing services to taxonomists for standard genome sequencing and annotation.</title>
        <authorList>
            <consortium name="The Broad Institute Genomics Platform"/>
            <consortium name="The Broad Institute Genome Sequencing Center for Infectious Disease"/>
            <person name="Wu L."/>
            <person name="Ma J."/>
        </authorList>
    </citation>
    <scope>NUCLEOTIDE SEQUENCE [LARGE SCALE GENOMIC DNA]</scope>
    <source>
        <strain evidence="3">JCM 17190</strain>
    </source>
</reference>
<dbReference type="EMBL" id="BAABDF010000001">
    <property type="protein sequence ID" value="GAA3853882.1"/>
    <property type="molecule type" value="Genomic_DNA"/>
</dbReference>
<gene>
    <name evidence="2" type="ORF">GCM10022404_01570</name>
</gene>
<keyword evidence="1" id="KW-0732">Signal</keyword>
<comment type="caution">
    <text evidence="2">The sequence shown here is derived from an EMBL/GenBank/DDBJ whole genome shotgun (WGS) entry which is preliminary data.</text>
</comment>
<protein>
    <submittedName>
        <fullName evidence="2">Uncharacterized protein</fullName>
    </submittedName>
</protein>
<feature type="signal peptide" evidence="1">
    <location>
        <begin position="1"/>
        <end position="20"/>
    </location>
</feature>
<keyword evidence="3" id="KW-1185">Reference proteome</keyword>
<dbReference type="Proteomes" id="UP001399917">
    <property type="component" value="Unassembled WGS sequence"/>
</dbReference>
<dbReference type="RefSeq" id="WP_344842131.1">
    <property type="nucleotide sequence ID" value="NZ_BAABDF010000001.1"/>
</dbReference>
<evidence type="ECO:0000313" key="2">
    <source>
        <dbReference type="EMBL" id="GAA3853882.1"/>
    </source>
</evidence>
<accession>A0ABP7JU21</accession>
<feature type="chain" id="PRO_5046574296" evidence="1">
    <location>
        <begin position="21"/>
        <end position="89"/>
    </location>
</feature>
<name>A0ABP7JU21_9RHOB</name>
<sequence length="89" mass="9107">MAHKKIALLAAFVAAGSALASPYVPMSYVPVSQEHAGVEPVVIVVPASELSRCLETLEQVFIAPVEDATVQSASLSAQVSGPAVTCVAE</sequence>
<evidence type="ECO:0000256" key="1">
    <source>
        <dbReference type="SAM" id="SignalP"/>
    </source>
</evidence>
<evidence type="ECO:0000313" key="3">
    <source>
        <dbReference type="Proteomes" id="UP001399917"/>
    </source>
</evidence>
<organism evidence="2 3">
    <name type="scientific">Celeribacter arenosi</name>
    <dbReference type="NCBI Taxonomy" id="792649"/>
    <lineage>
        <taxon>Bacteria</taxon>
        <taxon>Pseudomonadati</taxon>
        <taxon>Pseudomonadota</taxon>
        <taxon>Alphaproteobacteria</taxon>
        <taxon>Rhodobacterales</taxon>
        <taxon>Roseobacteraceae</taxon>
        <taxon>Celeribacter</taxon>
    </lineage>
</organism>
<proteinExistence type="predicted"/>